<comment type="caution">
    <text evidence="19">The sequence shown here is derived from an EMBL/GenBank/DDBJ whole genome shotgun (WGS) entry which is preliminary data.</text>
</comment>
<feature type="compositionally biased region" description="Polar residues" evidence="17">
    <location>
        <begin position="63"/>
        <end position="74"/>
    </location>
</feature>
<dbReference type="GO" id="GO:0008270">
    <property type="term" value="F:zinc ion binding"/>
    <property type="evidence" value="ECO:0007669"/>
    <property type="project" value="UniProtKB-KW"/>
</dbReference>
<sequence length="179" mass="18996">MLSAATPIHDGMRTPMRDQVWNPYTPIGPARDNWEEGNPASCGAATPQNQPGTPSARPYEAPTPSSGWSKTPGGNYSEPGAPQLSSPACGSTCYLPGTLGVQPMTPGGVMLPAIGTRVVVAYQSETKLLGRMLYYVLTTGSGQQTLGVEYCDIAQEYELHCNYTRGKLSFQPSLLVAKG</sequence>
<keyword evidence="7" id="KW-0808">Transferase</keyword>
<comment type="similarity">
    <text evidence="4">Belongs to the pex2/pex10/pex12 family.</text>
</comment>
<evidence type="ECO:0000256" key="13">
    <source>
        <dbReference type="ARBA" id="ARBA00022927"/>
    </source>
</evidence>
<evidence type="ECO:0000259" key="18">
    <source>
        <dbReference type="Pfam" id="PF04757"/>
    </source>
</evidence>
<reference evidence="19 20" key="1">
    <citation type="journal article" date="2020" name="IScience">
        <title>Genome Sequencing of the Endangered Kingdonia uniflora (Circaeasteraceae, Ranunculales) Reveals Potential Mechanisms of Evolutionary Specialization.</title>
        <authorList>
            <person name="Sun Y."/>
            <person name="Deng T."/>
            <person name="Zhang A."/>
            <person name="Moore M.J."/>
            <person name="Landis J.B."/>
            <person name="Lin N."/>
            <person name="Zhang H."/>
            <person name="Zhang X."/>
            <person name="Huang J."/>
            <person name="Zhang X."/>
            <person name="Sun H."/>
            <person name="Wang H."/>
        </authorList>
    </citation>
    <scope>NUCLEOTIDE SEQUENCE [LARGE SCALE GENOMIC DNA]</scope>
    <source>
        <strain evidence="19">TB1705</strain>
        <tissue evidence="19">Leaf</tissue>
    </source>
</reference>
<keyword evidence="14" id="KW-1133">Transmembrane helix</keyword>
<keyword evidence="6" id="KW-0813">Transport</keyword>
<comment type="pathway">
    <text evidence="3">Protein modification; protein ubiquitination.</text>
</comment>
<protein>
    <recommendedName>
        <fullName evidence="5">RING-type E3 ubiquitin transferase</fullName>
        <ecNumber evidence="5">2.3.2.27</ecNumber>
    </recommendedName>
</protein>
<evidence type="ECO:0000313" key="20">
    <source>
        <dbReference type="Proteomes" id="UP000541444"/>
    </source>
</evidence>
<keyword evidence="16" id="KW-0576">Peroxisome</keyword>
<evidence type="ECO:0000256" key="1">
    <source>
        <dbReference type="ARBA" id="ARBA00000900"/>
    </source>
</evidence>
<evidence type="ECO:0000256" key="2">
    <source>
        <dbReference type="ARBA" id="ARBA00004585"/>
    </source>
</evidence>
<evidence type="ECO:0000256" key="17">
    <source>
        <dbReference type="SAM" id="MobiDB-lite"/>
    </source>
</evidence>
<evidence type="ECO:0000256" key="14">
    <source>
        <dbReference type="ARBA" id="ARBA00022989"/>
    </source>
</evidence>
<evidence type="ECO:0000256" key="7">
    <source>
        <dbReference type="ARBA" id="ARBA00022679"/>
    </source>
</evidence>
<keyword evidence="10" id="KW-0863">Zinc-finger</keyword>
<dbReference type="Proteomes" id="UP000541444">
    <property type="component" value="Unassembled WGS sequence"/>
</dbReference>
<organism evidence="19 20">
    <name type="scientific">Kingdonia uniflora</name>
    <dbReference type="NCBI Taxonomy" id="39325"/>
    <lineage>
        <taxon>Eukaryota</taxon>
        <taxon>Viridiplantae</taxon>
        <taxon>Streptophyta</taxon>
        <taxon>Embryophyta</taxon>
        <taxon>Tracheophyta</taxon>
        <taxon>Spermatophyta</taxon>
        <taxon>Magnoliopsida</taxon>
        <taxon>Ranunculales</taxon>
        <taxon>Circaeasteraceae</taxon>
        <taxon>Kingdonia</taxon>
    </lineage>
</organism>
<dbReference type="EC" id="2.3.2.27" evidence="5"/>
<evidence type="ECO:0000256" key="8">
    <source>
        <dbReference type="ARBA" id="ARBA00022692"/>
    </source>
</evidence>
<evidence type="ECO:0000313" key="19">
    <source>
        <dbReference type="EMBL" id="KAF6170014.1"/>
    </source>
</evidence>
<evidence type="ECO:0000256" key="15">
    <source>
        <dbReference type="ARBA" id="ARBA00023136"/>
    </source>
</evidence>
<dbReference type="PANTHER" id="PTHR23350">
    <property type="entry name" value="PEROXISOME ASSEMBLY PROTEIN 10"/>
    <property type="match status" value="1"/>
</dbReference>
<dbReference type="GO" id="GO:0016558">
    <property type="term" value="P:protein import into peroxisome matrix"/>
    <property type="evidence" value="ECO:0007669"/>
    <property type="project" value="InterPro"/>
</dbReference>
<evidence type="ECO:0000256" key="10">
    <source>
        <dbReference type="ARBA" id="ARBA00022771"/>
    </source>
</evidence>
<keyword evidence="11" id="KW-0833">Ubl conjugation pathway</keyword>
<evidence type="ECO:0000256" key="16">
    <source>
        <dbReference type="ARBA" id="ARBA00023140"/>
    </source>
</evidence>
<comment type="subcellular location">
    <subcellularLocation>
        <location evidence="2">Peroxisome membrane</location>
        <topology evidence="2">Multi-pass membrane protein</topology>
    </subcellularLocation>
</comment>
<dbReference type="InterPro" id="IPR025654">
    <property type="entry name" value="PEX2/10"/>
</dbReference>
<dbReference type="GO" id="GO:0061630">
    <property type="term" value="F:ubiquitin protein ligase activity"/>
    <property type="evidence" value="ECO:0007669"/>
    <property type="project" value="UniProtKB-EC"/>
</dbReference>
<comment type="catalytic activity">
    <reaction evidence="1">
        <text>S-ubiquitinyl-[E2 ubiquitin-conjugating enzyme]-L-cysteine + [acceptor protein]-L-lysine = [E2 ubiquitin-conjugating enzyme]-L-cysteine + N(6)-ubiquitinyl-[acceptor protein]-L-lysine.</text>
        <dbReference type="EC" id="2.3.2.27"/>
    </reaction>
</comment>
<dbReference type="PANTHER" id="PTHR23350:SF0">
    <property type="entry name" value="PEROXISOME BIOGENESIS FACTOR 10"/>
    <property type="match status" value="1"/>
</dbReference>
<dbReference type="AlphaFoldDB" id="A0A7J7NSQ5"/>
<accession>A0A7J7NSQ5</accession>
<evidence type="ECO:0000256" key="9">
    <source>
        <dbReference type="ARBA" id="ARBA00022723"/>
    </source>
</evidence>
<name>A0A7J7NSQ5_9MAGN</name>
<keyword evidence="15" id="KW-0472">Membrane</keyword>
<dbReference type="InterPro" id="IPR006845">
    <property type="entry name" value="Pex_N"/>
</dbReference>
<evidence type="ECO:0000256" key="5">
    <source>
        <dbReference type="ARBA" id="ARBA00012483"/>
    </source>
</evidence>
<evidence type="ECO:0000256" key="3">
    <source>
        <dbReference type="ARBA" id="ARBA00004906"/>
    </source>
</evidence>
<feature type="region of interest" description="Disordered" evidence="17">
    <location>
        <begin position="1"/>
        <end position="85"/>
    </location>
</feature>
<keyword evidence="9" id="KW-0479">Metal-binding</keyword>
<gene>
    <name evidence="19" type="ORF">GIB67_034406</name>
</gene>
<keyword evidence="20" id="KW-1185">Reference proteome</keyword>
<dbReference type="EMBL" id="JACGCM010000622">
    <property type="protein sequence ID" value="KAF6170014.1"/>
    <property type="molecule type" value="Genomic_DNA"/>
</dbReference>
<feature type="domain" description="Pex N-terminal" evidence="18">
    <location>
        <begin position="115"/>
        <end position="156"/>
    </location>
</feature>
<keyword evidence="12" id="KW-0862">Zinc</keyword>
<keyword evidence="13" id="KW-0653">Protein transport</keyword>
<dbReference type="OrthoDB" id="28901at2759"/>
<dbReference type="Pfam" id="PF04757">
    <property type="entry name" value="Pex2_Pex12"/>
    <property type="match status" value="1"/>
</dbReference>
<keyword evidence="8" id="KW-0812">Transmembrane</keyword>
<evidence type="ECO:0000256" key="6">
    <source>
        <dbReference type="ARBA" id="ARBA00022448"/>
    </source>
</evidence>
<proteinExistence type="inferred from homology"/>
<dbReference type="GO" id="GO:0005778">
    <property type="term" value="C:peroxisomal membrane"/>
    <property type="evidence" value="ECO:0007669"/>
    <property type="project" value="UniProtKB-SubCell"/>
</dbReference>
<evidence type="ECO:0000256" key="11">
    <source>
        <dbReference type="ARBA" id="ARBA00022786"/>
    </source>
</evidence>
<evidence type="ECO:0000256" key="4">
    <source>
        <dbReference type="ARBA" id="ARBA00008704"/>
    </source>
</evidence>
<evidence type="ECO:0000256" key="12">
    <source>
        <dbReference type="ARBA" id="ARBA00022833"/>
    </source>
</evidence>